<keyword evidence="6" id="KW-1185">Reference proteome</keyword>
<accession>A0A427Y9R4</accession>
<name>A0A427Y9R4_9TREE</name>
<dbReference type="RefSeq" id="XP_028480108.1">
    <property type="nucleotide sequence ID" value="XM_028616251.1"/>
</dbReference>
<dbReference type="GeneID" id="39584961"/>
<feature type="region of interest" description="Disordered" evidence="4">
    <location>
        <begin position="1"/>
        <end position="159"/>
    </location>
</feature>
<evidence type="ECO:0008006" key="7">
    <source>
        <dbReference type="Google" id="ProtNLM"/>
    </source>
</evidence>
<feature type="compositionally biased region" description="Basic and acidic residues" evidence="4">
    <location>
        <begin position="200"/>
        <end position="210"/>
    </location>
</feature>
<dbReference type="OrthoDB" id="429427at2759"/>
<evidence type="ECO:0000256" key="4">
    <source>
        <dbReference type="SAM" id="MobiDB-lite"/>
    </source>
</evidence>
<dbReference type="PANTHER" id="PTHR12214:SF0">
    <property type="entry name" value="LD29489P"/>
    <property type="match status" value="1"/>
</dbReference>
<feature type="coiled-coil region" evidence="3">
    <location>
        <begin position="309"/>
        <end position="361"/>
    </location>
</feature>
<organism evidence="5 6">
    <name type="scientific">Apiotrichum porosum</name>
    <dbReference type="NCBI Taxonomy" id="105984"/>
    <lineage>
        <taxon>Eukaryota</taxon>
        <taxon>Fungi</taxon>
        <taxon>Dikarya</taxon>
        <taxon>Basidiomycota</taxon>
        <taxon>Agaricomycotina</taxon>
        <taxon>Tremellomycetes</taxon>
        <taxon>Trichosporonales</taxon>
        <taxon>Trichosporonaceae</taxon>
        <taxon>Apiotrichum</taxon>
    </lineage>
</organism>
<feature type="compositionally biased region" description="Low complexity" evidence="4">
    <location>
        <begin position="87"/>
        <end position="111"/>
    </location>
</feature>
<keyword evidence="2" id="KW-0539">Nucleus</keyword>
<sequence>MFVKRARPRPQVRAREADEDEVATAPSPASSGDTGDEVGSVMERKKAQRKKQLGKSKLSFGGDDEAGGSDSTPFKQRKSLLSQALKASAPSTPAAAASTSGAGAGAGSSSSMYSRDYLDELKAATPSRAPRPEDGDGDGGLSRAAQDKYASAIEDDRSAGIPDAAAIAAAKHKRSAALGGVRGAKGEDMDDEYISLGGDNEPHPESRLMREEDEGEDGDEDLADYTESNQRLYIGKDANRAAARRLRGEIGEMIAEREAESDSDEETRAWEDTIVARAGTGMAEAKKEPKKAAGYVPTKMPSIRPVPTIASVEARIAQSIAELRAVKIENESNLETANRDLVLLEEQERDIRKQVESVEGKREWVEEFQGWAEMLGTFLEEKHPLLEGIEKDATKFQRERASMISERRAADDSDDLSLFLGIPTNVPEGSKVDTSTANSDFRRVRRTARDDRRGRRRGIVVASETDEGFSTDSELDPDTQDEYDASQHDLERRVHALLEDVKAEDFRYPEKGLAVRFDDWRSRYPDDYDGAFGGLALVQAWEFWARGEMVGWDPLRSDSQIESFTWFTALYNYSRPRNGHDEDDMDIDEVGPEGDLATEMVSKAVVPVLIRALEAGAYDPYSAPQTRRAVDIAEVIAELTGKDSKKYSSLLKAIMGVYQVHIFSLAAAVASSGGPGSTRPPPYNPTSRSAMQRYVRRRLKLLRNLLLWRRVAPNDVPDLVARIVSVVLRPVLSRTWEGGGEDMAKKVLEVAGAHLPHNLVTFLQKGP</sequence>
<dbReference type="EMBL" id="RSCE01000001">
    <property type="protein sequence ID" value="RSH87900.1"/>
    <property type="molecule type" value="Genomic_DNA"/>
</dbReference>
<evidence type="ECO:0000256" key="2">
    <source>
        <dbReference type="ARBA" id="ARBA00023242"/>
    </source>
</evidence>
<feature type="region of interest" description="Disordered" evidence="4">
    <location>
        <begin position="279"/>
        <end position="303"/>
    </location>
</feature>
<dbReference type="GO" id="GO:0003677">
    <property type="term" value="F:DNA binding"/>
    <property type="evidence" value="ECO:0007669"/>
    <property type="project" value="InterPro"/>
</dbReference>
<keyword evidence="3" id="KW-0175">Coiled coil</keyword>
<dbReference type="GO" id="GO:0071008">
    <property type="term" value="C:U2-type post-mRNA release spliceosomal complex"/>
    <property type="evidence" value="ECO:0007669"/>
    <property type="project" value="InterPro"/>
</dbReference>
<feature type="compositionally biased region" description="Basic residues" evidence="4">
    <location>
        <begin position="1"/>
        <end position="12"/>
    </location>
</feature>
<feature type="compositionally biased region" description="Acidic residues" evidence="4">
    <location>
        <begin position="464"/>
        <end position="480"/>
    </location>
</feature>
<evidence type="ECO:0000256" key="3">
    <source>
        <dbReference type="SAM" id="Coils"/>
    </source>
</evidence>
<proteinExistence type="predicted"/>
<evidence type="ECO:0000256" key="1">
    <source>
        <dbReference type="ARBA" id="ARBA00004123"/>
    </source>
</evidence>
<dbReference type="Proteomes" id="UP000279236">
    <property type="component" value="Unassembled WGS sequence"/>
</dbReference>
<reference evidence="5 6" key="1">
    <citation type="submission" date="2018-11" db="EMBL/GenBank/DDBJ databases">
        <title>Genome sequence of Apiotrichum porosum DSM 27194.</title>
        <authorList>
            <person name="Aliyu H."/>
            <person name="Gorte O."/>
            <person name="Ochsenreither K."/>
        </authorList>
    </citation>
    <scope>NUCLEOTIDE SEQUENCE [LARGE SCALE GENOMIC DNA]</scope>
    <source>
        <strain evidence="5 6">DSM 27194</strain>
    </source>
</reference>
<comment type="subcellular location">
    <subcellularLocation>
        <location evidence="1">Nucleus</location>
    </subcellularLocation>
</comment>
<feature type="compositionally biased region" description="Acidic residues" evidence="4">
    <location>
        <begin position="211"/>
        <end position="224"/>
    </location>
</feature>
<gene>
    <name evidence="5" type="ORF">EHS24_000418</name>
</gene>
<evidence type="ECO:0000313" key="6">
    <source>
        <dbReference type="Proteomes" id="UP000279236"/>
    </source>
</evidence>
<comment type="caution">
    <text evidence="5">The sequence shown here is derived from an EMBL/GenBank/DDBJ whole genome shotgun (WGS) entry which is preliminary data.</text>
</comment>
<dbReference type="InterPro" id="IPR028211">
    <property type="entry name" value="Ntr2"/>
</dbReference>
<evidence type="ECO:0000313" key="5">
    <source>
        <dbReference type="EMBL" id="RSH87900.1"/>
    </source>
</evidence>
<dbReference type="InterPro" id="IPR012890">
    <property type="entry name" value="GCFC2-like"/>
</dbReference>
<dbReference type="AlphaFoldDB" id="A0A427Y9R4"/>
<dbReference type="Pfam" id="PF15458">
    <property type="entry name" value="NTR2"/>
    <property type="match status" value="1"/>
</dbReference>
<dbReference type="PANTHER" id="PTHR12214">
    <property type="entry name" value="GC-RICH SEQUENCE DNA-BINDING FACTOR"/>
    <property type="match status" value="1"/>
</dbReference>
<feature type="compositionally biased region" description="Polar residues" evidence="4">
    <location>
        <begin position="69"/>
        <end position="82"/>
    </location>
</feature>
<feature type="region of interest" description="Disordered" evidence="4">
    <location>
        <begin position="429"/>
        <end position="480"/>
    </location>
</feature>
<protein>
    <recommendedName>
        <fullName evidence="7">GCF C-terminal domain-containing protein</fullName>
    </recommendedName>
</protein>
<dbReference type="STRING" id="105984.A0A427Y9R4"/>
<dbReference type="GO" id="GO:0000390">
    <property type="term" value="P:spliceosomal complex disassembly"/>
    <property type="evidence" value="ECO:0007669"/>
    <property type="project" value="InterPro"/>
</dbReference>
<feature type="region of interest" description="Disordered" evidence="4">
    <location>
        <begin position="172"/>
        <end position="229"/>
    </location>
</feature>